<keyword evidence="2" id="KW-1003">Cell membrane</keyword>
<dbReference type="PROSITE" id="PS00019">
    <property type="entry name" value="ACTININ_1"/>
    <property type="match status" value="1"/>
</dbReference>
<name>A0A934V9U9_9BACT</name>
<keyword evidence="3 5" id="KW-0472">Membrane</keyword>
<dbReference type="Proteomes" id="UP000600139">
    <property type="component" value="Unassembled WGS sequence"/>
</dbReference>
<dbReference type="GO" id="GO:0005886">
    <property type="term" value="C:plasma membrane"/>
    <property type="evidence" value="ECO:0007669"/>
    <property type="project" value="UniProtKB-SubCell"/>
</dbReference>
<evidence type="ECO:0000313" key="6">
    <source>
        <dbReference type="EMBL" id="MBK1814176.1"/>
    </source>
</evidence>
<organism evidence="6 7">
    <name type="scientific">Luteolibacter yonseiensis</name>
    <dbReference type="NCBI Taxonomy" id="1144680"/>
    <lineage>
        <taxon>Bacteria</taxon>
        <taxon>Pseudomonadati</taxon>
        <taxon>Verrucomicrobiota</taxon>
        <taxon>Verrucomicrobiia</taxon>
        <taxon>Verrucomicrobiales</taxon>
        <taxon>Verrucomicrobiaceae</taxon>
        <taxon>Luteolibacter</taxon>
    </lineage>
</organism>
<keyword evidence="4" id="KW-0143">Chaperone</keyword>
<evidence type="ECO:0000256" key="5">
    <source>
        <dbReference type="SAM" id="Phobius"/>
    </source>
</evidence>
<reference evidence="6" key="1">
    <citation type="submission" date="2021-01" db="EMBL/GenBank/DDBJ databases">
        <title>Modified the classification status of verrucomicrobia.</title>
        <authorList>
            <person name="Feng X."/>
        </authorList>
    </citation>
    <scope>NUCLEOTIDE SEQUENCE</scope>
    <source>
        <strain evidence="6">JCM 18052</strain>
    </source>
</reference>
<dbReference type="SUPFAM" id="SSF109998">
    <property type="entry name" value="Triger factor/SurA peptide-binding domain-like"/>
    <property type="match status" value="1"/>
</dbReference>
<dbReference type="InterPro" id="IPR052029">
    <property type="entry name" value="PpiD_chaperone"/>
</dbReference>
<keyword evidence="5" id="KW-1133">Transmembrane helix</keyword>
<accession>A0A934V9U9</accession>
<dbReference type="InterPro" id="IPR001589">
    <property type="entry name" value="Actinin_actin-bd_CS"/>
</dbReference>
<evidence type="ECO:0000256" key="1">
    <source>
        <dbReference type="ARBA" id="ARBA00004236"/>
    </source>
</evidence>
<evidence type="ECO:0000256" key="3">
    <source>
        <dbReference type="ARBA" id="ARBA00023136"/>
    </source>
</evidence>
<dbReference type="PANTHER" id="PTHR47529">
    <property type="entry name" value="PEPTIDYL-PROLYL CIS-TRANS ISOMERASE D"/>
    <property type="match status" value="1"/>
</dbReference>
<evidence type="ECO:0000313" key="7">
    <source>
        <dbReference type="Proteomes" id="UP000600139"/>
    </source>
</evidence>
<protein>
    <submittedName>
        <fullName evidence="6">SurA N-terminal domain-containing protein</fullName>
    </submittedName>
</protein>
<sequence length="553" mass="61346">MIENLRKYTGLMIVVFVILFISFFFLDSSSVRNMSSGRAMLKISGRTYDDKEVLTLGKNSFQLAYGLAGSGDFDFLQFASLLSNADQSDQAPEKFFIGRMILRQAKEEFGVYPGDEEISAYLRTLRIFAGPDQKFNAETYRNFVDKGMGHLGMTEKDLRDLASDVLAYKKIKDIVGTGLIVDRDAVTKNLALENQQVSGELAKLELAPFEEKLQPTEDEIRKFWENIQDSFTTEPKRKFTYIVVAPEPIAEAKVDDAPESLADAAASDEAKKAAAKKKEEDRAKAAAANAEARRTNQLTLDGKVDDFLFKLEEQKGEGFEALAKEYGWETKTTELFTRTAAPKELDLELRSSSRGGKTVDQLFLMDVTSDPFSKISPAVAVGENQWVVARLDSEEKSRAKTFEEARADARAQYISEKAAEALKTAANENITKIKTLLTGGKSFADAAKEVGLTETKAFTAVTSTYRPDGASEPQNLFEASRYAEPGTIADVITESDRAFILYVAKREVVKEADAAGRIDGEVLAATNRNETQAFNAWINTRIDDAKVEQLYKN</sequence>
<keyword evidence="7" id="KW-1185">Reference proteome</keyword>
<dbReference type="EMBL" id="JAENIK010000001">
    <property type="protein sequence ID" value="MBK1814176.1"/>
    <property type="molecule type" value="Genomic_DNA"/>
</dbReference>
<dbReference type="RefSeq" id="WP_200349135.1">
    <property type="nucleotide sequence ID" value="NZ_BAABHZ010000005.1"/>
</dbReference>
<feature type="transmembrane region" description="Helical" evidence="5">
    <location>
        <begin position="7"/>
        <end position="26"/>
    </location>
</feature>
<evidence type="ECO:0000256" key="2">
    <source>
        <dbReference type="ARBA" id="ARBA00022475"/>
    </source>
</evidence>
<proteinExistence type="predicted"/>
<evidence type="ECO:0000256" key="4">
    <source>
        <dbReference type="ARBA" id="ARBA00023186"/>
    </source>
</evidence>
<dbReference type="InterPro" id="IPR027304">
    <property type="entry name" value="Trigger_fact/SurA_dom_sf"/>
</dbReference>
<dbReference type="Pfam" id="PF13624">
    <property type="entry name" value="SurA_N_3"/>
    <property type="match status" value="1"/>
</dbReference>
<gene>
    <name evidence="6" type="ORF">JIN84_00950</name>
</gene>
<dbReference type="PANTHER" id="PTHR47529:SF1">
    <property type="entry name" value="PERIPLASMIC CHAPERONE PPID"/>
    <property type="match status" value="1"/>
</dbReference>
<comment type="subcellular location">
    <subcellularLocation>
        <location evidence="1">Cell membrane</location>
    </subcellularLocation>
</comment>
<keyword evidence="5" id="KW-0812">Transmembrane</keyword>
<comment type="caution">
    <text evidence="6">The sequence shown here is derived from an EMBL/GenBank/DDBJ whole genome shotgun (WGS) entry which is preliminary data.</text>
</comment>
<dbReference type="AlphaFoldDB" id="A0A934V9U9"/>